<feature type="transmembrane region" description="Helical" evidence="8">
    <location>
        <begin position="288"/>
        <end position="310"/>
    </location>
</feature>
<keyword evidence="6 8" id="KW-1133">Transmembrane helix</keyword>
<dbReference type="InterPro" id="IPR037294">
    <property type="entry name" value="ABC_BtuC-like"/>
</dbReference>
<dbReference type="Proteomes" id="UP000198870">
    <property type="component" value="Unassembled WGS sequence"/>
</dbReference>
<dbReference type="SUPFAM" id="SSF81345">
    <property type="entry name" value="ABC transporter involved in vitamin B12 uptake, BtuC"/>
    <property type="match status" value="1"/>
</dbReference>
<feature type="transmembrane region" description="Helical" evidence="8">
    <location>
        <begin position="101"/>
        <end position="121"/>
    </location>
</feature>
<name>A0A1G5FFR9_9BACT</name>
<feature type="transmembrane region" description="Helical" evidence="8">
    <location>
        <begin position="158"/>
        <end position="180"/>
    </location>
</feature>
<feature type="transmembrane region" description="Helical" evidence="8">
    <location>
        <begin position="12"/>
        <end position="35"/>
    </location>
</feature>
<comment type="similarity">
    <text evidence="2">Belongs to the binding-protein-dependent transport system permease family. FecCD subfamily.</text>
</comment>
<evidence type="ECO:0000313" key="10">
    <source>
        <dbReference type="Proteomes" id="UP000198870"/>
    </source>
</evidence>
<evidence type="ECO:0000256" key="5">
    <source>
        <dbReference type="ARBA" id="ARBA00022692"/>
    </source>
</evidence>
<keyword evidence="4" id="KW-1003">Cell membrane</keyword>
<dbReference type="PANTHER" id="PTHR30472">
    <property type="entry name" value="FERRIC ENTEROBACTIN TRANSPORT SYSTEM PERMEASE PROTEIN"/>
    <property type="match status" value="1"/>
</dbReference>
<gene>
    <name evidence="9" type="ORF">SAMN05216233_10816</name>
</gene>
<protein>
    <submittedName>
        <fullName evidence="9">Iron complex transport system permease protein</fullName>
    </submittedName>
</protein>
<keyword evidence="5 8" id="KW-0812">Transmembrane</keyword>
<evidence type="ECO:0000256" key="6">
    <source>
        <dbReference type="ARBA" id="ARBA00022989"/>
    </source>
</evidence>
<keyword evidence="10" id="KW-1185">Reference proteome</keyword>
<feature type="transmembrane region" description="Helical" evidence="8">
    <location>
        <begin position="72"/>
        <end position="94"/>
    </location>
</feature>
<feature type="transmembrane region" description="Helical" evidence="8">
    <location>
        <begin position="241"/>
        <end position="259"/>
    </location>
</feature>
<dbReference type="RefSeq" id="WP_254782045.1">
    <property type="nucleotide sequence ID" value="NZ_FMUX01000008.1"/>
</dbReference>
<dbReference type="EMBL" id="FMUX01000008">
    <property type="protein sequence ID" value="SCY37488.1"/>
    <property type="molecule type" value="Genomic_DNA"/>
</dbReference>
<dbReference type="GO" id="GO:0022857">
    <property type="term" value="F:transmembrane transporter activity"/>
    <property type="evidence" value="ECO:0007669"/>
    <property type="project" value="InterPro"/>
</dbReference>
<reference evidence="9 10" key="1">
    <citation type="submission" date="2016-10" db="EMBL/GenBank/DDBJ databases">
        <authorList>
            <person name="de Groot N.N."/>
        </authorList>
    </citation>
    <scope>NUCLEOTIDE SEQUENCE [LARGE SCALE GENOMIC DNA]</scope>
    <source>
        <strain evidence="9 10">AA1</strain>
    </source>
</reference>
<feature type="transmembrane region" description="Helical" evidence="8">
    <location>
        <begin position="127"/>
        <end position="146"/>
    </location>
</feature>
<dbReference type="AlphaFoldDB" id="A0A1G5FFR9"/>
<evidence type="ECO:0000256" key="2">
    <source>
        <dbReference type="ARBA" id="ARBA00007935"/>
    </source>
</evidence>
<keyword evidence="3" id="KW-0813">Transport</keyword>
<evidence type="ECO:0000256" key="1">
    <source>
        <dbReference type="ARBA" id="ARBA00004651"/>
    </source>
</evidence>
<evidence type="ECO:0000256" key="4">
    <source>
        <dbReference type="ARBA" id="ARBA00022475"/>
    </source>
</evidence>
<dbReference type="Gene3D" id="1.10.3470.10">
    <property type="entry name" value="ABC transporter involved in vitamin B12 uptake, BtuC"/>
    <property type="match status" value="1"/>
</dbReference>
<sequence>MSDTSRVQGRLFRRILSITALLSLILGAAVVLGLATGPSGIDLHPVVQLLTGSLDADSLQLAIIERIRLPRVLMALFCGAVLSLGGLVFQALLGNPLAEPYILGISGGAATGAIMGILAGFARVPGVSLTAFAGSMTTLFLVLLLARGESRVGRDAMLLSGVMVNAFCSAVIMFLISISEENKLHDIMFWLMGDLSSADMSQVGLVALLVLPCFVVIFLLSHKMNLMLMGREMARAMGVSIRRTTLVLLVATSFMVSAMVCQSGLMGFVGLVVPHILRQVFGSDHRVLVPATIVGGGAFMVICDLLARWIPREGEIPVGVITAILGAPLFIMLLKRRGRS</sequence>
<dbReference type="InterPro" id="IPR000522">
    <property type="entry name" value="ABC_transptr_permease_BtuC"/>
</dbReference>
<organism evidence="9 10">
    <name type="scientific">Desulfoluna spongiiphila</name>
    <dbReference type="NCBI Taxonomy" id="419481"/>
    <lineage>
        <taxon>Bacteria</taxon>
        <taxon>Pseudomonadati</taxon>
        <taxon>Thermodesulfobacteriota</taxon>
        <taxon>Desulfobacteria</taxon>
        <taxon>Desulfobacterales</taxon>
        <taxon>Desulfolunaceae</taxon>
        <taxon>Desulfoluna</taxon>
    </lineage>
</organism>
<evidence type="ECO:0000256" key="3">
    <source>
        <dbReference type="ARBA" id="ARBA00022448"/>
    </source>
</evidence>
<evidence type="ECO:0000256" key="7">
    <source>
        <dbReference type="ARBA" id="ARBA00023136"/>
    </source>
</evidence>
<keyword evidence="7 8" id="KW-0472">Membrane</keyword>
<dbReference type="CDD" id="cd06550">
    <property type="entry name" value="TM_ABC_iron-siderophores_like"/>
    <property type="match status" value="1"/>
</dbReference>
<dbReference type="Pfam" id="PF01032">
    <property type="entry name" value="FecCD"/>
    <property type="match status" value="1"/>
</dbReference>
<proteinExistence type="inferred from homology"/>
<accession>A0A1G5FFR9</accession>
<evidence type="ECO:0000256" key="8">
    <source>
        <dbReference type="SAM" id="Phobius"/>
    </source>
</evidence>
<feature type="transmembrane region" description="Helical" evidence="8">
    <location>
        <begin position="316"/>
        <end position="334"/>
    </location>
</feature>
<comment type="subcellular location">
    <subcellularLocation>
        <location evidence="1">Cell membrane</location>
        <topology evidence="1">Multi-pass membrane protein</topology>
    </subcellularLocation>
</comment>
<dbReference type="STRING" id="419481.SAMN05216233_10816"/>
<evidence type="ECO:0000313" key="9">
    <source>
        <dbReference type="EMBL" id="SCY37488.1"/>
    </source>
</evidence>
<dbReference type="FunFam" id="1.10.3470.10:FF:000001">
    <property type="entry name" value="Vitamin B12 ABC transporter permease BtuC"/>
    <property type="match status" value="1"/>
</dbReference>
<feature type="transmembrane region" description="Helical" evidence="8">
    <location>
        <begin position="200"/>
        <end position="220"/>
    </location>
</feature>
<dbReference type="PANTHER" id="PTHR30472:SF25">
    <property type="entry name" value="ABC TRANSPORTER PERMEASE PROTEIN MJ0876-RELATED"/>
    <property type="match status" value="1"/>
</dbReference>
<dbReference type="GO" id="GO:0005886">
    <property type="term" value="C:plasma membrane"/>
    <property type="evidence" value="ECO:0007669"/>
    <property type="project" value="UniProtKB-SubCell"/>
</dbReference>